<accession>A0ACB6V4I2</accession>
<dbReference type="Proteomes" id="UP000744676">
    <property type="component" value="Unassembled WGS sequence"/>
</dbReference>
<evidence type="ECO:0000313" key="2">
    <source>
        <dbReference type="Proteomes" id="UP000744676"/>
    </source>
</evidence>
<name>A0ACB6V4I2_9ASCO</name>
<keyword evidence="2" id="KW-1185">Reference proteome</keyword>
<gene>
    <name evidence="1" type="ORF">D0Z00_002343</name>
</gene>
<sequence length="284" mass="33148">MAKDTKAKFKKVKNSKESKPKSSNSGISKSEPFAPEAHPFIKKLAANDRPTRDKALEALGNFLKTSKKIPEMEALKLWRGLFYSMWFSDRPRTQQKLADDLASLLSQLKPVNFFTFLDAFWVIMAREWENLDVHRLDKFLMLLRRYVTATFRRLKAEGWDSKWVEDYNKVARHIPLNTLDHKVSNGIRFHIFDIYLDELERVVKEGEEIDKEEDIDWKSLLENVPVKELLQPIEEISKDSKFKIVRENAAEVLKDSRLITWGIIEAPTLADDESDDEDEWGGFE</sequence>
<protein>
    <submittedName>
        <fullName evidence="1">Uncharacterized protein</fullName>
    </submittedName>
</protein>
<comment type="caution">
    <text evidence="1">The sequence shown here is derived from an EMBL/GenBank/DDBJ whole genome shotgun (WGS) entry which is preliminary data.</text>
</comment>
<proteinExistence type="predicted"/>
<organism evidence="1 2">
    <name type="scientific">Geotrichum galactomycetum</name>
    <dbReference type="NCBI Taxonomy" id="27317"/>
    <lineage>
        <taxon>Eukaryota</taxon>
        <taxon>Fungi</taxon>
        <taxon>Dikarya</taxon>
        <taxon>Ascomycota</taxon>
        <taxon>Saccharomycotina</taxon>
        <taxon>Dipodascomycetes</taxon>
        <taxon>Dipodascales</taxon>
        <taxon>Dipodascaceae</taxon>
        <taxon>Geotrichum</taxon>
    </lineage>
</organism>
<evidence type="ECO:0000313" key="1">
    <source>
        <dbReference type="EMBL" id="KAF5097585.1"/>
    </source>
</evidence>
<reference evidence="1 2" key="1">
    <citation type="journal article" date="2020" name="Front. Microbiol.">
        <title>Phenotypic and Genetic Characterization of the Cheese Ripening Yeast Geotrichum candidum.</title>
        <authorList>
            <person name="Perkins V."/>
            <person name="Vignola S."/>
            <person name="Lessard M.H."/>
            <person name="Plante P.L."/>
            <person name="Corbeil J."/>
            <person name="Dugat-Bony E."/>
            <person name="Frenette M."/>
            <person name="Labrie S."/>
        </authorList>
    </citation>
    <scope>NUCLEOTIDE SEQUENCE [LARGE SCALE GENOMIC DNA]</scope>
    <source>
        <strain evidence="1 2">LMA-1147</strain>
    </source>
</reference>
<dbReference type="EMBL" id="QVQA01000062">
    <property type="protein sequence ID" value="KAF5097585.1"/>
    <property type="molecule type" value="Genomic_DNA"/>
</dbReference>